<dbReference type="SMART" id="SM00530">
    <property type="entry name" value="HTH_XRE"/>
    <property type="match status" value="1"/>
</dbReference>
<keyword evidence="1" id="KW-0805">Transcription regulation</keyword>
<name>A0A6P0UTE8_9FLAO</name>
<evidence type="ECO:0000256" key="2">
    <source>
        <dbReference type="ARBA" id="ARBA00023125"/>
    </source>
</evidence>
<dbReference type="SUPFAM" id="SSF47413">
    <property type="entry name" value="lambda repressor-like DNA-binding domains"/>
    <property type="match status" value="1"/>
</dbReference>
<keyword evidence="3" id="KW-0804">Transcription</keyword>
<sequence length="71" mass="8226">MTKDELKRKIGKRIVELRLEKGWSQSDLARACEKDRQAIEKLENGKVNPTLYSLLEISKALEVPLKKLVEF</sequence>
<dbReference type="PANTHER" id="PTHR46797:SF23">
    <property type="entry name" value="HTH-TYPE TRANSCRIPTIONAL REGULATOR SUTR"/>
    <property type="match status" value="1"/>
</dbReference>
<organism evidence="5 6">
    <name type="scientific">Leptobacterium flavescens</name>
    <dbReference type="NCBI Taxonomy" id="472055"/>
    <lineage>
        <taxon>Bacteria</taxon>
        <taxon>Pseudomonadati</taxon>
        <taxon>Bacteroidota</taxon>
        <taxon>Flavobacteriia</taxon>
        <taxon>Flavobacteriales</taxon>
        <taxon>Flavobacteriaceae</taxon>
        <taxon>Leptobacterium</taxon>
    </lineage>
</organism>
<dbReference type="RefSeq" id="WP_163608417.1">
    <property type="nucleotide sequence ID" value="NZ_JAABOO010000004.1"/>
</dbReference>
<dbReference type="GO" id="GO:0005829">
    <property type="term" value="C:cytosol"/>
    <property type="evidence" value="ECO:0007669"/>
    <property type="project" value="TreeGrafter"/>
</dbReference>
<evidence type="ECO:0000313" key="5">
    <source>
        <dbReference type="EMBL" id="NER15119.1"/>
    </source>
</evidence>
<dbReference type="EMBL" id="JAABOO010000004">
    <property type="protein sequence ID" value="NER15119.1"/>
    <property type="molecule type" value="Genomic_DNA"/>
</dbReference>
<reference evidence="5 6" key="1">
    <citation type="submission" date="2020-01" db="EMBL/GenBank/DDBJ databases">
        <title>Leptobacterium flavescens.</title>
        <authorList>
            <person name="Wang G."/>
        </authorList>
    </citation>
    <scope>NUCLEOTIDE SEQUENCE [LARGE SCALE GENOMIC DNA]</scope>
    <source>
        <strain evidence="5 6">KCTC 22160</strain>
    </source>
</reference>
<dbReference type="InterPro" id="IPR050807">
    <property type="entry name" value="TransReg_Diox_bact_type"/>
</dbReference>
<dbReference type="InterPro" id="IPR001387">
    <property type="entry name" value="Cro/C1-type_HTH"/>
</dbReference>
<dbReference type="PROSITE" id="PS50943">
    <property type="entry name" value="HTH_CROC1"/>
    <property type="match status" value="1"/>
</dbReference>
<gene>
    <name evidence="5" type="ORF">GWK08_16815</name>
</gene>
<dbReference type="GO" id="GO:0003677">
    <property type="term" value="F:DNA binding"/>
    <property type="evidence" value="ECO:0007669"/>
    <property type="project" value="UniProtKB-KW"/>
</dbReference>
<keyword evidence="2" id="KW-0238">DNA-binding</keyword>
<dbReference type="InterPro" id="IPR010982">
    <property type="entry name" value="Lambda_DNA-bd_dom_sf"/>
</dbReference>
<dbReference type="PANTHER" id="PTHR46797">
    <property type="entry name" value="HTH-TYPE TRANSCRIPTIONAL REGULATOR"/>
    <property type="match status" value="1"/>
</dbReference>
<dbReference type="AlphaFoldDB" id="A0A6P0UTE8"/>
<accession>A0A6P0UTE8</accession>
<dbReference type="Pfam" id="PF01381">
    <property type="entry name" value="HTH_3"/>
    <property type="match status" value="1"/>
</dbReference>
<proteinExistence type="predicted"/>
<protein>
    <submittedName>
        <fullName evidence="5">Helix-turn-helix domain-containing protein</fullName>
    </submittedName>
</protein>
<keyword evidence="6" id="KW-1185">Reference proteome</keyword>
<feature type="domain" description="HTH cro/C1-type" evidence="4">
    <location>
        <begin position="14"/>
        <end position="68"/>
    </location>
</feature>
<evidence type="ECO:0000256" key="1">
    <source>
        <dbReference type="ARBA" id="ARBA00023015"/>
    </source>
</evidence>
<dbReference type="Proteomes" id="UP000468581">
    <property type="component" value="Unassembled WGS sequence"/>
</dbReference>
<evidence type="ECO:0000313" key="6">
    <source>
        <dbReference type="Proteomes" id="UP000468581"/>
    </source>
</evidence>
<evidence type="ECO:0000256" key="3">
    <source>
        <dbReference type="ARBA" id="ARBA00023163"/>
    </source>
</evidence>
<dbReference type="CDD" id="cd00093">
    <property type="entry name" value="HTH_XRE"/>
    <property type="match status" value="1"/>
</dbReference>
<dbReference type="GO" id="GO:0003700">
    <property type="term" value="F:DNA-binding transcription factor activity"/>
    <property type="evidence" value="ECO:0007669"/>
    <property type="project" value="TreeGrafter"/>
</dbReference>
<dbReference type="Gene3D" id="1.10.260.40">
    <property type="entry name" value="lambda repressor-like DNA-binding domains"/>
    <property type="match status" value="1"/>
</dbReference>
<evidence type="ECO:0000259" key="4">
    <source>
        <dbReference type="PROSITE" id="PS50943"/>
    </source>
</evidence>
<comment type="caution">
    <text evidence="5">The sequence shown here is derived from an EMBL/GenBank/DDBJ whole genome shotgun (WGS) entry which is preliminary data.</text>
</comment>